<proteinExistence type="predicted"/>
<keyword evidence="2" id="KW-0472">Membrane</keyword>
<sequence length="107" mass="12539">MLIEGKKVFFSPLLFLFLSPSLYSPLFSSFFFFSTFCAFLSPRRRKAKAKARFGTFVLLVKLFLFTIFVSIKRQGCFPLARLRPRARGQNPTEEKRSEEKKESERAR</sequence>
<evidence type="ECO:0000256" key="1">
    <source>
        <dbReference type="SAM" id="MobiDB-lite"/>
    </source>
</evidence>
<feature type="transmembrane region" description="Helical" evidence="2">
    <location>
        <begin position="53"/>
        <end position="71"/>
    </location>
</feature>
<feature type="region of interest" description="Disordered" evidence="1">
    <location>
        <begin position="86"/>
        <end position="107"/>
    </location>
</feature>
<dbReference type="EMBL" id="JADYXP020000008">
    <property type="protein sequence ID" value="KAL0119269.1"/>
    <property type="molecule type" value="Genomic_DNA"/>
</dbReference>
<name>A0AAW2FVY4_9HYME</name>
<evidence type="ECO:0000313" key="4">
    <source>
        <dbReference type="Proteomes" id="UP001430953"/>
    </source>
</evidence>
<dbReference type="Proteomes" id="UP001430953">
    <property type="component" value="Unassembled WGS sequence"/>
</dbReference>
<evidence type="ECO:0000256" key="2">
    <source>
        <dbReference type="SAM" id="Phobius"/>
    </source>
</evidence>
<keyword evidence="2" id="KW-0812">Transmembrane</keyword>
<gene>
    <name evidence="3" type="ORF">PUN28_009689</name>
</gene>
<accession>A0AAW2FVY4</accession>
<keyword evidence="2" id="KW-1133">Transmembrane helix</keyword>
<comment type="caution">
    <text evidence="3">The sequence shown here is derived from an EMBL/GenBank/DDBJ whole genome shotgun (WGS) entry which is preliminary data.</text>
</comment>
<organism evidence="3 4">
    <name type="scientific">Cardiocondyla obscurior</name>
    <dbReference type="NCBI Taxonomy" id="286306"/>
    <lineage>
        <taxon>Eukaryota</taxon>
        <taxon>Metazoa</taxon>
        <taxon>Ecdysozoa</taxon>
        <taxon>Arthropoda</taxon>
        <taxon>Hexapoda</taxon>
        <taxon>Insecta</taxon>
        <taxon>Pterygota</taxon>
        <taxon>Neoptera</taxon>
        <taxon>Endopterygota</taxon>
        <taxon>Hymenoptera</taxon>
        <taxon>Apocrita</taxon>
        <taxon>Aculeata</taxon>
        <taxon>Formicoidea</taxon>
        <taxon>Formicidae</taxon>
        <taxon>Myrmicinae</taxon>
        <taxon>Cardiocondyla</taxon>
    </lineage>
</organism>
<keyword evidence="4" id="KW-1185">Reference proteome</keyword>
<feature type="compositionally biased region" description="Basic and acidic residues" evidence="1">
    <location>
        <begin position="92"/>
        <end position="107"/>
    </location>
</feature>
<evidence type="ECO:0000313" key="3">
    <source>
        <dbReference type="EMBL" id="KAL0119269.1"/>
    </source>
</evidence>
<evidence type="ECO:0008006" key="5">
    <source>
        <dbReference type="Google" id="ProtNLM"/>
    </source>
</evidence>
<dbReference type="AlphaFoldDB" id="A0AAW2FVY4"/>
<reference evidence="3 4" key="1">
    <citation type="submission" date="2023-03" db="EMBL/GenBank/DDBJ databases">
        <title>High recombination rates correlate with genetic variation in Cardiocondyla obscurior ants.</title>
        <authorList>
            <person name="Errbii M."/>
        </authorList>
    </citation>
    <scope>NUCLEOTIDE SEQUENCE [LARGE SCALE GENOMIC DNA]</scope>
    <source>
        <strain evidence="3">Alpha-2009</strain>
        <tissue evidence="3">Whole body</tissue>
    </source>
</reference>
<protein>
    <recommendedName>
        <fullName evidence="5">Transmembrane protein</fullName>
    </recommendedName>
</protein>